<organism evidence="11 12">
    <name type="scientific">Vagococcus luciliae</name>
    <dbReference type="NCBI Taxonomy" id="2920380"/>
    <lineage>
        <taxon>Bacteria</taxon>
        <taxon>Bacillati</taxon>
        <taxon>Bacillota</taxon>
        <taxon>Bacilli</taxon>
        <taxon>Lactobacillales</taxon>
        <taxon>Enterococcaceae</taxon>
        <taxon>Vagococcus</taxon>
    </lineage>
</organism>
<comment type="subunit">
    <text evidence="9">Homodimer.</text>
</comment>
<evidence type="ECO:0000256" key="7">
    <source>
        <dbReference type="ARBA" id="ARBA00023136"/>
    </source>
</evidence>
<feature type="domain" description="CBS" evidence="10">
    <location>
        <begin position="142"/>
        <end position="205"/>
    </location>
</feature>
<reference evidence="11" key="2">
    <citation type="submission" date="2022-08" db="EMBL/GenBank/DDBJ databases">
        <authorList>
            <person name="Poehlein A."/>
            <person name="Guzman J."/>
            <person name="Daniel R."/>
            <person name="Vilcinskas A."/>
        </authorList>
    </citation>
    <scope>NUCLEOTIDE SEQUENCE</scope>
    <source>
        <strain evidence="11">G314FT</strain>
    </source>
</reference>
<dbReference type="Gene3D" id="3.10.580.10">
    <property type="entry name" value="CBS-domain"/>
    <property type="match status" value="1"/>
</dbReference>
<evidence type="ECO:0000256" key="6">
    <source>
        <dbReference type="ARBA" id="ARBA00022989"/>
    </source>
</evidence>
<keyword evidence="3 9" id="KW-0813">Transport</keyword>
<dbReference type="InterPro" id="IPR006668">
    <property type="entry name" value="Mg_transptr_MgtE_intracell_dom"/>
</dbReference>
<dbReference type="Pfam" id="PF01769">
    <property type="entry name" value="MgtE"/>
    <property type="match status" value="1"/>
</dbReference>
<reference evidence="11" key="1">
    <citation type="submission" date="2022-08" db="EMBL/GenBank/DDBJ databases">
        <title>Genome sequence of Vagococcus luciliae DSM 112651.</title>
        <authorList>
            <person name="Juan G."/>
            <person name="Anja P."/>
            <person name="Rolf D."/>
            <person name="Kampfer P."/>
            <person name="Vilcinskas A."/>
        </authorList>
    </citation>
    <scope>NUCLEOTIDE SEQUENCE</scope>
    <source>
        <strain evidence="11">G314FT</strain>
    </source>
</reference>
<feature type="transmembrane region" description="Helical" evidence="9">
    <location>
        <begin position="435"/>
        <end position="453"/>
    </location>
</feature>
<keyword evidence="8" id="KW-0129">CBS domain</keyword>
<dbReference type="Pfam" id="PF03448">
    <property type="entry name" value="MgtE_N"/>
    <property type="match status" value="1"/>
</dbReference>
<dbReference type="Proteomes" id="UP001058273">
    <property type="component" value="Chromosome"/>
</dbReference>
<keyword evidence="5 9" id="KW-0460">Magnesium</keyword>
<feature type="transmembrane region" description="Helical" evidence="9">
    <location>
        <begin position="287"/>
        <end position="304"/>
    </location>
</feature>
<dbReference type="PROSITE" id="PS51371">
    <property type="entry name" value="CBS"/>
    <property type="match status" value="2"/>
</dbReference>
<evidence type="ECO:0000256" key="2">
    <source>
        <dbReference type="ARBA" id="ARBA00009749"/>
    </source>
</evidence>
<dbReference type="Gene3D" id="1.25.60.10">
    <property type="entry name" value="MgtE N-terminal domain-like"/>
    <property type="match status" value="1"/>
</dbReference>
<evidence type="ECO:0000313" key="11">
    <source>
        <dbReference type="EMBL" id="UUV98808.1"/>
    </source>
</evidence>
<keyword evidence="12" id="KW-1185">Reference proteome</keyword>
<accession>A0ABY5NZ10</accession>
<name>A0ABY5NZ10_9ENTE</name>
<dbReference type="InterPro" id="IPR006669">
    <property type="entry name" value="MgtE_transporter"/>
</dbReference>
<comment type="function">
    <text evidence="9">Acts as a magnesium transporter.</text>
</comment>
<sequence length="456" mass="50664">MTEMLNKEEQEKELLSLLQRQDMELFREKFLDWHLYEQGQFYLSLDKKERHLMYAYLSPKEMADMLDVIEEDHEGLTDYITEMSPNYVVAILESMYTDNAVDILSQLEEETARKYLDRMKPETSVNMKKLLHYEDKTAGSIMATEYVSIVANQTVRSALTLLKKKAQEAEIIYYVYVVSLSNQLVGVISLRDLIVSDDDMMIEDMMGERVISVSVNEDQEEVAKMIRDYDFLAIPVVDDNNHLLGIITVDDIIDVIDDEAASDYSGLAGVDVEATTESSFQAALKRLPWLVTLLFLGMSTASLISHYEVLISEASILAVFISLITGTAGNAGTQSLAVAVRKLAVSDDKELNFFSLVMSEILTGIITGAVTGVVIFLVVGFWKQNFPLGLVIGIAMLCAITIANLAGSLIPILMEKLGFDPAVASGPFITTLSDLTSVLIYFNIAGLFMPLIIGSV</sequence>
<dbReference type="InterPro" id="IPR046342">
    <property type="entry name" value="CBS_dom_sf"/>
</dbReference>
<protein>
    <recommendedName>
        <fullName evidence="9">Magnesium transporter MgtE</fullName>
    </recommendedName>
</protein>
<dbReference type="CDD" id="cd04606">
    <property type="entry name" value="CBS_pair_Mg_transporter"/>
    <property type="match status" value="1"/>
</dbReference>
<dbReference type="Pfam" id="PF00571">
    <property type="entry name" value="CBS"/>
    <property type="match status" value="2"/>
</dbReference>
<evidence type="ECO:0000256" key="3">
    <source>
        <dbReference type="ARBA" id="ARBA00022448"/>
    </source>
</evidence>
<keyword evidence="6 9" id="KW-1133">Transmembrane helix</keyword>
<dbReference type="SMART" id="SM00116">
    <property type="entry name" value="CBS"/>
    <property type="match status" value="2"/>
</dbReference>
<dbReference type="SUPFAM" id="SSF161093">
    <property type="entry name" value="MgtE membrane domain-like"/>
    <property type="match status" value="1"/>
</dbReference>
<gene>
    <name evidence="11" type="primary">mgtE</name>
    <name evidence="11" type="ORF">G314FT_09620</name>
</gene>
<evidence type="ECO:0000256" key="1">
    <source>
        <dbReference type="ARBA" id="ARBA00004141"/>
    </source>
</evidence>
<feature type="domain" description="CBS" evidence="10">
    <location>
        <begin position="206"/>
        <end position="262"/>
    </location>
</feature>
<evidence type="ECO:0000256" key="8">
    <source>
        <dbReference type="PROSITE-ProRule" id="PRU00703"/>
    </source>
</evidence>
<dbReference type="EMBL" id="CP102451">
    <property type="protein sequence ID" value="UUV98808.1"/>
    <property type="molecule type" value="Genomic_DNA"/>
</dbReference>
<keyword evidence="7 9" id="KW-0472">Membrane</keyword>
<dbReference type="SUPFAM" id="SSF158791">
    <property type="entry name" value="MgtE N-terminal domain-like"/>
    <property type="match status" value="1"/>
</dbReference>
<dbReference type="InterPro" id="IPR006667">
    <property type="entry name" value="SLC41_membr_dom"/>
</dbReference>
<dbReference type="InterPro" id="IPR038076">
    <property type="entry name" value="MgtE_N_sf"/>
</dbReference>
<dbReference type="NCBIfam" id="TIGR00400">
    <property type="entry name" value="mgtE"/>
    <property type="match status" value="1"/>
</dbReference>
<evidence type="ECO:0000256" key="9">
    <source>
        <dbReference type="RuleBase" id="RU362011"/>
    </source>
</evidence>
<comment type="similarity">
    <text evidence="2 9">Belongs to the SLC41A transporter family.</text>
</comment>
<evidence type="ECO:0000256" key="4">
    <source>
        <dbReference type="ARBA" id="ARBA00022692"/>
    </source>
</evidence>
<proteinExistence type="inferred from homology"/>
<dbReference type="InterPro" id="IPR000644">
    <property type="entry name" value="CBS_dom"/>
</dbReference>
<dbReference type="SMART" id="SM00924">
    <property type="entry name" value="MgtE_N"/>
    <property type="match status" value="1"/>
</dbReference>
<keyword evidence="9" id="KW-1003">Cell membrane</keyword>
<feature type="transmembrane region" description="Helical" evidence="9">
    <location>
        <begin position="361"/>
        <end position="382"/>
    </location>
</feature>
<evidence type="ECO:0000259" key="10">
    <source>
        <dbReference type="PROSITE" id="PS51371"/>
    </source>
</evidence>
<dbReference type="SUPFAM" id="SSF54631">
    <property type="entry name" value="CBS-domain pair"/>
    <property type="match status" value="1"/>
</dbReference>
<keyword evidence="4 9" id="KW-0812">Transmembrane</keyword>
<evidence type="ECO:0000256" key="5">
    <source>
        <dbReference type="ARBA" id="ARBA00022842"/>
    </source>
</evidence>
<keyword evidence="9" id="KW-0479">Metal-binding</keyword>
<comment type="subcellular location">
    <subcellularLocation>
        <location evidence="9">Cell membrane</location>
        <topology evidence="9">Multi-pass membrane protein</topology>
    </subcellularLocation>
    <subcellularLocation>
        <location evidence="1">Membrane</location>
        <topology evidence="1">Multi-pass membrane protein</topology>
    </subcellularLocation>
</comment>
<dbReference type="PANTHER" id="PTHR43773">
    <property type="entry name" value="MAGNESIUM TRANSPORTER MGTE"/>
    <property type="match status" value="1"/>
</dbReference>
<dbReference type="PANTHER" id="PTHR43773:SF1">
    <property type="entry name" value="MAGNESIUM TRANSPORTER MGTE"/>
    <property type="match status" value="1"/>
</dbReference>
<dbReference type="RefSeq" id="WP_257702319.1">
    <property type="nucleotide sequence ID" value="NZ_CP102451.1"/>
</dbReference>
<feature type="transmembrane region" description="Helical" evidence="9">
    <location>
        <begin position="316"/>
        <end position="340"/>
    </location>
</feature>
<dbReference type="Gene3D" id="1.10.357.20">
    <property type="entry name" value="SLC41 divalent cation transporters, integral membrane domain"/>
    <property type="match status" value="1"/>
</dbReference>
<evidence type="ECO:0000313" key="12">
    <source>
        <dbReference type="Proteomes" id="UP001058273"/>
    </source>
</evidence>
<feature type="transmembrane region" description="Helical" evidence="9">
    <location>
        <begin position="388"/>
        <end position="414"/>
    </location>
</feature>
<dbReference type="InterPro" id="IPR036739">
    <property type="entry name" value="SLC41_membr_dom_sf"/>
</dbReference>